<dbReference type="EMBL" id="JAINUF010000007">
    <property type="protein sequence ID" value="KAJ8353698.1"/>
    <property type="molecule type" value="Genomic_DNA"/>
</dbReference>
<name>A0A9Q1F9M6_SYNKA</name>
<comment type="caution">
    <text evidence="2">The sequence shown here is derived from an EMBL/GenBank/DDBJ whole genome shotgun (WGS) entry which is preliminary data.</text>
</comment>
<gene>
    <name evidence="2" type="ORF">SKAU_G00212650</name>
</gene>
<sequence>MSTAVRLKGQVHGRNGPRLDQRGNRGVSCSQMHTGFRVLDLERRYDEAVLTARHARFRAKTRGDERGNRDGNNQGEFCGRRLGYLSTLISTLIFMPLPHPNNPISQIVP</sequence>
<keyword evidence="3" id="KW-1185">Reference proteome</keyword>
<evidence type="ECO:0000313" key="2">
    <source>
        <dbReference type="EMBL" id="KAJ8353698.1"/>
    </source>
</evidence>
<organism evidence="2 3">
    <name type="scientific">Synaphobranchus kaupii</name>
    <name type="common">Kaup's arrowtooth eel</name>
    <dbReference type="NCBI Taxonomy" id="118154"/>
    <lineage>
        <taxon>Eukaryota</taxon>
        <taxon>Metazoa</taxon>
        <taxon>Chordata</taxon>
        <taxon>Craniata</taxon>
        <taxon>Vertebrata</taxon>
        <taxon>Euteleostomi</taxon>
        <taxon>Actinopterygii</taxon>
        <taxon>Neopterygii</taxon>
        <taxon>Teleostei</taxon>
        <taxon>Anguilliformes</taxon>
        <taxon>Synaphobranchidae</taxon>
        <taxon>Synaphobranchus</taxon>
    </lineage>
</organism>
<reference evidence="2" key="1">
    <citation type="journal article" date="2023" name="Science">
        <title>Genome structures resolve the early diversification of teleost fishes.</title>
        <authorList>
            <person name="Parey E."/>
            <person name="Louis A."/>
            <person name="Montfort J."/>
            <person name="Bouchez O."/>
            <person name="Roques C."/>
            <person name="Iampietro C."/>
            <person name="Lluch J."/>
            <person name="Castinel A."/>
            <person name="Donnadieu C."/>
            <person name="Desvignes T."/>
            <person name="Floi Bucao C."/>
            <person name="Jouanno E."/>
            <person name="Wen M."/>
            <person name="Mejri S."/>
            <person name="Dirks R."/>
            <person name="Jansen H."/>
            <person name="Henkel C."/>
            <person name="Chen W.J."/>
            <person name="Zahm M."/>
            <person name="Cabau C."/>
            <person name="Klopp C."/>
            <person name="Thompson A.W."/>
            <person name="Robinson-Rechavi M."/>
            <person name="Braasch I."/>
            <person name="Lecointre G."/>
            <person name="Bobe J."/>
            <person name="Postlethwait J.H."/>
            <person name="Berthelot C."/>
            <person name="Roest Crollius H."/>
            <person name="Guiguen Y."/>
        </authorList>
    </citation>
    <scope>NUCLEOTIDE SEQUENCE</scope>
    <source>
        <strain evidence="2">WJC10195</strain>
    </source>
</reference>
<evidence type="ECO:0000313" key="3">
    <source>
        <dbReference type="Proteomes" id="UP001152622"/>
    </source>
</evidence>
<feature type="region of interest" description="Disordered" evidence="1">
    <location>
        <begin position="1"/>
        <end position="27"/>
    </location>
</feature>
<accession>A0A9Q1F9M6</accession>
<dbReference type="Proteomes" id="UP001152622">
    <property type="component" value="Chromosome 7"/>
</dbReference>
<dbReference type="AlphaFoldDB" id="A0A9Q1F9M6"/>
<protein>
    <submittedName>
        <fullName evidence="2">Uncharacterized protein</fullName>
    </submittedName>
</protein>
<proteinExistence type="predicted"/>
<evidence type="ECO:0000256" key="1">
    <source>
        <dbReference type="SAM" id="MobiDB-lite"/>
    </source>
</evidence>